<comment type="caution">
    <text evidence="2">The sequence shown here is derived from an EMBL/GenBank/DDBJ whole genome shotgun (WGS) entry which is preliminary data.</text>
</comment>
<gene>
    <name evidence="2" type="ORF">GMJLKIPL_6396</name>
</gene>
<sequence length="131" mass="14982">MRFIECQDRAQASLLPPSIEDYIARYAMVRLVDVFGDSLQLSELGFHHRVAAATGRPGFRPGDMLRVYVWGYLNQVRSSQHLERACVRDLEAIWLMRCLGPDYRTIAAFRDDNPEAIVRAPRSWSSAGRRA</sequence>
<dbReference type="PANTHER" id="PTHR33408:SF2">
    <property type="entry name" value="TRANSPOSASE DDE DOMAIN-CONTAINING PROTEIN"/>
    <property type="match status" value="1"/>
</dbReference>
<keyword evidence="3" id="KW-1185">Reference proteome</keyword>
<dbReference type="InterPro" id="IPR008490">
    <property type="entry name" value="Transposase_InsH_N"/>
</dbReference>
<evidence type="ECO:0000313" key="3">
    <source>
        <dbReference type="Proteomes" id="UP001055153"/>
    </source>
</evidence>
<feature type="domain" description="Transposase InsH N-terminal" evidence="1">
    <location>
        <begin position="21"/>
        <end position="111"/>
    </location>
</feature>
<dbReference type="RefSeq" id="WP_238241790.1">
    <property type="nucleotide sequence ID" value="NZ_BPQQ01000121.1"/>
</dbReference>
<proteinExistence type="predicted"/>
<accession>A0ABQ4SMR9</accession>
<dbReference type="Proteomes" id="UP001055153">
    <property type="component" value="Unassembled WGS sequence"/>
</dbReference>
<dbReference type="Pfam" id="PF05598">
    <property type="entry name" value="DUF772"/>
    <property type="match status" value="1"/>
</dbReference>
<reference evidence="2" key="2">
    <citation type="submission" date="2021-08" db="EMBL/GenBank/DDBJ databases">
        <authorList>
            <person name="Tani A."/>
            <person name="Ola A."/>
            <person name="Ogura Y."/>
            <person name="Katsura K."/>
            <person name="Hayashi T."/>
        </authorList>
    </citation>
    <scope>NUCLEOTIDE SEQUENCE</scope>
    <source>
        <strain evidence="2">DSM 17168</strain>
    </source>
</reference>
<evidence type="ECO:0000259" key="1">
    <source>
        <dbReference type="Pfam" id="PF05598"/>
    </source>
</evidence>
<protein>
    <recommendedName>
        <fullName evidence="1">Transposase InsH N-terminal domain-containing protein</fullName>
    </recommendedName>
</protein>
<name>A0ABQ4SMR9_9HYPH</name>
<reference evidence="2" key="1">
    <citation type="journal article" date="2021" name="Front. Microbiol.">
        <title>Comprehensive Comparative Genomics and Phenotyping of Methylobacterium Species.</title>
        <authorList>
            <person name="Alessa O."/>
            <person name="Ogura Y."/>
            <person name="Fujitani Y."/>
            <person name="Takami H."/>
            <person name="Hayashi T."/>
            <person name="Sahin N."/>
            <person name="Tani A."/>
        </authorList>
    </citation>
    <scope>NUCLEOTIDE SEQUENCE</scope>
    <source>
        <strain evidence="2">DSM 17168</strain>
    </source>
</reference>
<dbReference type="EMBL" id="BPQQ01000121">
    <property type="protein sequence ID" value="GJE04432.1"/>
    <property type="molecule type" value="Genomic_DNA"/>
</dbReference>
<organism evidence="2 3">
    <name type="scientific">Methylobacterium isbiliense</name>
    <dbReference type="NCBI Taxonomy" id="315478"/>
    <lineage>
        <taxon>Bacteria</taxon>
        <taxon>Pseudomonadati</taxon>
        <taxon>Pseudomonadota</taxon>
        <taxon>Alphaproteobacteria</taxon>
        <taxon>Hyphomicrobiales</taxon>
        <taxon>Methylobacteriaceae</taxon>
        <taxon>Methylobacterium</taxon>
    </lineage>
</organism>
<evidence type="ECO:0000313" key="2">
    <source>
        <dbReference type="EMBL" id="GJE04432.1"/>
    </source>
</evidence>
<dbReference type="PANTHER" id="PTHR33408">
    <property type="entry name" value="TRANSPOSASE"/>
    <property type="match status" value="1"/>
</dbReference>